<organism evidence="2 3">
    <name type="scientific">Heligmosomoides polygyrus</name>
    <name type="common">Parasitic roundworm</name>
    <dbReference type="NCBI Taxonomy" id="6339"/>
    <lineage>
        <taxon>Eukaryota</taxon>
        <taxon>Metazoa</taxon>
        <taxon>Ecdysozoa</taxon>
        <taxon>Nematoda</taxon>
        <taxon>Chromadorea</taxon>
        <taxon>Rhabditida</taxon>
        <taxon>Rhabditina</taxon>
        <taxon>Rhabditomorpha</taxon>
        <taxon>Strongyloidea</taxon>
        <taxon>Heligmosomidae</taxon>
        <taxon>Heligmosomoides</taxon>
    </lineage>
</organism>
<proteinExistence type="predicted"/>
<evidence type="ECO:0000313" key="2">
    <source>
        <dbReference type="Proteomes" id="UP000050761"/>
    </source>
</evidence>
<accession>A0A183GV04</accession>
<dbReference type="AlphaFoldDB" id="A0A183GV04"/>
<evidence type="ECO:0000313" key="1">
    <source>
        <dbReference type="EMBL" id="VDP58035.1"/>
    </source>
</evidence>
<sequence>MSGLYDHLSLPPAERSVWCGLSTILTDSSTFGYKLPDSTVTSSPTCNKSKSVFAFSDRSRPVLINTMPSARVSNIAERRATRSSSRVNPSDAKPAVDRLQDTIEKEKVPNYIRLLFELLMETRAEIKEMSQRNMDLLTEIQKSACGRCTSWCGA</sequence>
<accession>A0A3P8FT61</accession>
<dbReference type="WBParaSite" id="HPBE_0002652401-mRNA-1">
    <property type="protein sequence ID" value="HPBE_0002652401-mRNA-1"/>
    <property type="gene ID" value="HPBE_0002652401"/>
</dbReference>
<protein>
    <submittedName>
        <fullName evidence="1 3">Uncharacterized protein</fullName>
    </submittedName>
</protein>
<reference evidence="3" key="2">
    <citation type="submission" date="2019-09" db="UniProtKB">
        <authorList>
            <consortium name="WormBaseParasite"/>
        </authorList>
    </citation>
    <scope>IDENTIFICATION</scope>
</reference>
<evidence type="ECO:0000313" key="3">
    <source>
        <dbReference type="WBParaSite" id="HPBE_0002652401-mRNA-1"/>
    </source>
</evidence>
<dbReference type="EMBL" id="UZAH01040166">
    <property type="protein sequence ID" value="VDP58035.1"/>
    <property type="molecule type" value="Genomic_DNA"/>
</dbReference>
<reference evidence="1 2" key="1">
    <citation type="submission" date="2018-11" db="EMBL/GenBank/DDBJ databases">
        <authorList>
            <consortium name="Pathogen Informatics"/>
        </authorList>
    </citation>
    <scope>NUCLEOTIDE SEQUENCE [LARGE SCALE GENOMIC DNA]</scope>
</reference>
<dbReference type="Proteomes" id="UP000050761">
    <property type="component" value="Unassembled WGS sequence"/>
</dbReference>
<keyword evidence="2" id="KW-1185">Reference proteome</keyword>
<gene>
    <name evidence="1" type="ORF">HPBE_LOCUS26523</name>
</gene>
<name>A0A183GV04_HELPZ</name>